<keyword evidence="4" id="KW-1185">Reference proteome</keyword>
<evidence type="ECO:0000256" key="1">
    <source>
        <dbReference type="SAM" id="Phobius"/>
    </source>
</evidence>
<reference evidence="3 4" key="1">
    <citation type="submission" date="2020-08" db="EMBL/GenBank/DDBJ databases">
        <title>Genomic Encyclopedia of Type Strains, Phase III (KMG-III): the genomes of soil and plant-associated and newly described type strains.</title>
        <authorList>
            <person name="Whitman W."/>
        </authorList>
    </citation>
    <scope>NUCLEOTIDE SEQUENCE [LARGE SCALE GENOMIC DNA]</scope>
    <source>
        <strain evidence="3 4">CECT 8840</strain>
    </source>
</reference>
<feature type="transmembrane region" description="Helical" evidence="1">
    <location>
        <begin position="98"/>
        <end position="117"/>
    </location>
</feature>
<accession>A0A7W7QPN9</accession>
<dbReference type="InterPro" id="IPR012171">
    <property type="entry name" value="Fatty_acid_desaturase"/>
</dbReference>
<dbReference type="EMBL" id="JACHJP010000004">
    <property type="protein sequence ID" value="MBB4917482.1"/>
    <property type="molecule type" value="Genomic_DNA"/>
</dbReference>
<dbReference type="InterPro" id="IPR005804">
    <property type="entry name" value="FA_desaturase_dom"/>
</dbReference>
<protein>
    <submittedName>
        <fullName evidence="3">Fatty acid desaturase</fullName>
    </submittedName>
</protein>
<comment type="caution">
    <text evidence="3">The sequence shown here is derived from an EMBL/GenBank/DDBJ whole genome shotgun (WGS) entry which is preliminary data.</text>
</comment>
<gene>
    <name evidence="3" type="ORF">FHS44_004590</name>
</gene>
<name>A0A7W7QPN9_9ACTN</name>
<evidence type="ECO:0000313" key="4">
    <source>
        <dbReference type="Proteomes" id="UP000552644"/>
    </source>
</evidence>
<evidence type="ECO:0000313" key="3">
    <source>
        <dbReference type="EMBL" id="MBB4917482.1"/>
    </source>
</evidence>
<sequence length="272" mass="29533">MAVSFGSTYSGPFEPLVKGVAVVVGALQFIGVFGLMHEAAHEHLARTGRANRMLGEALSLVVGTSYPGYRAAHLTHHARFRTDLDPQEVIHPPHPKPIMVTLLVVAAVIGAPIFLLVRAPLIAWRRRGAFHALRGPVAAITLYGGLGLVLPAVQWHFLLWTILAGWVLGSMNDIVYHQGLVDEDSLRASTSFDCDVFGQAFLSGANRHAEHHLYPGVPGPRLVGAAKVLRGELQAMGVPYERGFTLAFVKRLTANPVFLPKPRREELAEAGR</sequence>
<proteinExistence type="predicted"/>
<keyword evidence="1" id="KW-0472">Membrane</keyword>
<dbReference type="GO" id="GO:0016020">
    <property type="term" value="C:membrane"/>
    <property type="evidence" value="ECO:0007669"/>
    <property type="project" value="TreeGrafter"/>
</dbReference>
<dbReference type="Proteomes" id="UP000552644">
    <property type="component" value="Unassembled WGS sequence"/>
</dbReference>
<evidence type="ECO:0000259" key="2">
    <source>
        <dbReference type="Pfam" id="PF00487"/>
    </source>
</evidence>
<dbReference type="AlphaFoldDB" id="A0A7W7QPN9"/>
<dbReference type="GO" id="GO:0008610">
    <property type="term" value="P:lipid biosynthetic process"/>
    <property type="evidence" value="ECO:0007669"/>
    <property type="project" value="UniProtKB-ARBA"/>
</dbReference>
<dbReference type="PANTHER" id="PTHR19353:SF19">
    <property type="entry name" value="DELTA(5) FATTY ACID DESATURASE C-RELATED"/>
    <property type="match status" value="1"/>
</dbReference>
<dbReference type="Pfam" id="PF00487">
    <property type="entry name" value="FA_desaturase"/>
    <property type="match status" value="1"/>
</dbReference>
<dbReference type="GO" id="GO:0016717">
    <property type="term" value="F:oxidoreductase activity, acting on paired donors, with oxidation of a pair of donors resulting in the reduction of molecular oxygen to two molecules of water"/>
    <property type="evidence" value="ECO:0007669"/>
    <property type="project" value="TreeGrafter"/>
</dbReference>
<keyword evidence="1" id="KW-0812">Transmembrane</keyword>
<feature type="domain" description="Fatty acid desaturase" evidence="2">
    <location>
        <begin position="17"/>
        <end position="241"/>
    </location>
</feature>
<feature type="transmembrane region" description="Helical" evidence="1">
    <location>
        <begin position="129"/>
        <end position="151"/>
    </location>
</feature>
<dbReference type="RefSeq" id="WP_221461127.1">
    <property type="nucleotide sequence ID" value="NZ_JACHJP010000004.1"/>
</dbReference>
<organism evidence="3 4">
    <name type="scientific">Streptosporangium saharense</name>
    <dbReference type="NCBI Taxonomy" id="1706840"/>
    <lineage>
        <taxon>Bacteria</taxon>
        <taxon>Bacillati</taxon>
        <taxon>Actinomycetota</taxon>
        <taxon>Actinomycetes</taxon>
        <taxon>Streptosporangiales</taxon>
        <taxon>Streptosporangiaceae</taxon>
        <taxon>Streptosporangium</taxon>
    </lineage>
</organism>
<feature type="transmembrane region" description="Helical" evidence="1">
    <location>
        <begin position="16"/>
        <end position="36"/>
    </location>
</feature>
<keyword evidence="1" id="KW-1133">Transmembrane helix</keyword>
<dbReference type="PANTHER" id="PTHR19353">
    <property type="entry name" value="FATTY ACID DESATURASE 2"/>
    <property type="match status" value="1"/>
</dbReference>